<dbReference type="AlphaFoldDB" id="E4YDR5"/>
<evidence type="ECO:0000313" key="1">
    <source>
        <dbReference type="EMBL" id="CBY33676.1"/>
    </source>
</evidence>
<dbReference type="Proteomes" id="UP000011014">
    <property type="component" value="Unassembled WGS sequence"/>
</dbReference>
<accession>E4YDR5</accession>
<name>E4YDR5_OIKDI</name>
<dbReference type="EMBL" id="FN654436">
    <property type="protein sequence ID" value="CBY33676.1"/>
    <property type="molecule type" value="Genomic_DNA"/>
</dbReference>
<protein>
    <submittedName>
        <fullName evidence="1">Uncharacterized protein</fullName>
    </submittedName>
</protein>
<reference evidence="1" key="1">
    <citation type="journal article" date="2010" name="Science">
        <title>Plasticity of animal genome architecture unmasked by rapid evolution of a pelagic tunicate.</title>
        <authorList>
            <person name="Denoeud F."/>
            <person name="Henriet S."/>
            <person name="Mungpakdee S."/>
            <person name="Aury J.M."/>
            <person name="Da Silva C."/>
            <person name="Brinkmann H."/>
            <person name="Mikhaleva J."/>
            <person name="Olsen L.C."/>
            <person name="Jubin C."/>
            <person name="Canestro C."/>
            <person name="Bouquet J.M."/>
            <person name="Danks G."/>
            <person name="Poulain J."/>
            <person name="Campsteijn C."/>
            <person name="Adamski M."/>
            <person name="Cross I."/>
            <person name="Yadetie F."/>
            <person name="Muffato M."/>
            <person name="Louis A."/>
            <person name="Butcher S."/>
            <person name="Tsagkogeorga G."/>
            <person name="Konrad A."/>
            <person name="Singh S."/>
            <person name="Jensen M.F."/>
            <person name="Cong E.H."/>
            <person name="Eikeseth-Otteraa H."/>
            <person name="Noel B."/>
            <person name="Anthouard V."/>
            <person name="Porcel B.M."/>
            <person name="Kachouri-Lafond R."/>
            <person name="Nishino A."/>
            <person name="Ugolini M."/>
            <person name="Chourrout P."/>
            <person name="Nishida H."/>
            <person name="Aasland R."/>
            <person name="Huzurbazar S."/>
            <person name="Westhof E."/>
            <person name="Delsuc F."/>
            <person name="Lehrach H."/>
            <person name="Reinhardt R."/>
            <person name="Weissenbach J."/>
            <person name="Roy S.W."/>
            <person name="Artiguenave F."/>
            <person name="Postlethwait J.H."/>
            <person name="Manak J.R."/>
            <person name="Thompson E.M."/>
            <person name="Jaillon O."/>
            <person name="Du Pasquier L."/>
            <person name="Boudinot P."/>
            <person name="Liberles D.A."/>
            <person name="Volff J.N."/>
            <person name="Philippe H."/>
            <person name="Lenhard B."/>
            <person name="Roest Crollius H."/>
            <person name="Wincker P."/>
            <person name="Chourrout D."/>
        </authorList>
    </citation>
    <scope>NUCLEOTIDE SEQUENCE [LARGE SCALE GENOMIC DNA]</scope>
</reference>
<organism evidence="1">
    <name type="scientific">Oikopleura dioica</name>
    <name type="common">Tunicate</name>
    <dbReference type="NCBI Taxonomy" id="34765"/>
    <lineage>
        <taxon>Eukaryota</taxon>
        <taxon>Metazoa</taxon>
        <taxon>Chordata</taxon>
        <taxon>Tunicata</taxon>
        <taxon>Appendicularia</taxon>
        <taxon>Copelata</taxon>
        <taxon>Oikopleuridae</taxon>
        <taxon>Oikopleura</taxon>
    </lineage>
</organism>
<proteinExistence type="predicted"/>
<sequence length="73" mass="8546">MSRIPGAKRQLISQRSMDSTMLPKFSAAELLLKQCRLLMMLQNLLSHLRSTPVSFLLPNFLQFEDFKTRILMY</sequence>
<gene>
    <name evidence="1" type="ORF">GSOID_T00021602001</name>
</gene>